<feature type="compositionally biased region" description="Acidic residues" evidence="1">
    <location>
        <begin position="566"/>
        <end position="576"/>
    </location>
</feature>
<protein>
    <submittedName>
        <fullName evidence="2">Type I-E CRISPR-associated protein Cse1/CasA</fullName>
    </submittedName>
</protein>
<sequence length="576" mass="62838">MSFNLIDEPWQDVRPVDGGPALSVGLRDAILRAHEFADLVVELPTQKPALLRQVLLPVVVDALRDVVDAEVWARVMSAGRFEGDAADRIGRYLDEHRELFDLFHPVDPFAQVAGLRTAKDETKGAALLVATASSGNNVPLFATRTEGDPLRLSPAQAARWLLHTHCWDTAAIKTGVVGDPQAKAGKTTGNPTGPLGQFATVTPGGRNLFDTLMLNVPTGHTLLSDDLPQWRRRAISGRVDETLSVATPEWRTRAPRGYLDLWTWQSRRIRLVPEETGTGMSVSRVLIAAGDRMNRTPDFEPHTSWRTEATGRTKKSTGVTTERPRRLQPGVAAWRGMEALLETDRRDRTVGTRTDGLRPSTLLRQLRTDKQLPDGYSLRVELTGIAYGTQSAVIDDVMADAIPLPVAALQPGQVRGALLEAADQADTLARAVNTLSADIRRAAGAEPIPWDKGQRPGEILLHALDPLVRRLLSDLRPLGDDFEAVEERMLLWENAAREQALMAADTVAAAAPPGTFNGRTIRKDGKDRTFRQAGAEKSFRSCLKGTLTRAAEAAEAARAERAEAAETTDEPVPEAV</sequence>
<keyword evidence="3" id="KW-1185">Reference proteome</keyword>
<name>A0ABT6W2E4_9ACTN</name>
<dbReference type="NCBIfam" id="TIGR02547">
    <property type="entry name" value="casA_cse1"/>
    <property type="match status" value="1"/>
</dbReference>
<dbReference type="EMBL" id="JAAGKO020000028">
    <property type="protein sequence ID" value="MDI5964917.1"/>
    <property type="molecule type" value="Genomic_DNA"/>
</dbReference>
<comment type="caution">
    <text evidence="2">The sequence shown here is derived from an EMBL/GenBank/DDBJ whole genome shotgun (WGS) entry which is preliminary data.</text>
</comment>
<evidence type="ECO:0000313" key="2">
    <source>
        <dbReference type="EMBL" id="MDI5964917.1"/>
    </source>
</evidence>
<dbReference type="InterPro" id="IPR013381">
    <property type="entry name" value="CRISPR-assoc_prot_Cse1"/>
</dbReference>
<evidence type="ECO:0000256" key="1">
    <source>
        <dbReference type="SAM" id="MobiDB-lite"/>
    </source>
</evidence>
<reference evidence="2 3" key="1">
    <citation type="submission" date="2023-05" db="EMBL/GenBank/DDBJ databases">
        <title>Streptantibioticus silvisoli sp. nov., acidotolerant actinomycetes 1 from pine litter.</title>
        <authorList>
            <person name="Swiecimska M."/>
            <person name="Golinska P."/>
            <person name="Sangal V."/>
            <person name="Wachnowicz B."/>
            <person name="Goodfellow M."/>
        </authorList>
    </citation>
    <scope>NUCLEOTIDE SEQUENCE [LARGE SCALE GENOMIC DNA]</scope>
    <source>
        <strain evidence="2 3">SL54</strain>
    </source>
</reference>
<proteinExistence type="predicted"/>
<dbReference type="Gene3D" id="1.10.132.100">
    <property type="match status" value="1"/>
</dbReference>
<accession>A0ABT6W2E4</accession>
<feature type="compositionally biased region" description="Basic and acidic residues" evidence="1">
    <location>
        <begin position="555"/>
        <end position="564"/>
    </location>
</feature>
<feature type="region of interest" description="Disordered" evidence="1">
    <location>
        <begin position="554"/>
        <end position="576"/>
    </location>
</feature>
<gene>
    <name evidence="2" type="primary">casA</name>
    <name evidence="2" type="ORF">POF43_019685</name>
</gene>
<dbReference type="Proteomes" id="UP001156398">
    <property type="component" value="Unassembled WGS sequence"/>
</dbReference>
<dbReference type="Pfam" id="PF09481">
    <property type="entry name" value="CRISPR_Cse1"/>
    <property type="match status" value="1"/>
</dbReference>
<evidence type="ECO:0000313" key="3">
    <source>
        <dbReference type="Proteomes" id="UP001156398"/>
    </source>
</evidence>
<dbReference type="CDD" id="cd09729">
    <property type="entry name" value="Cse1_I-E"/>
    <property type="match status" value="1"/>
</dbReference>
<organism evidence="2 3">
    <name type="scientific">Streptantibioticus silvisoli</name>
    <dbReference type="NCBI Taxonomy" id="2705255"/>
    <lineage>
        <taxon>Bacteria</taxon>
        <taxon>Bacillati</taxon>
        <taxon>Actinomycetota</taxon>
        <taxon>Actinomycetes</taxon>
        <taxon>Kitasatosporales</taxon>
        <taxon>Streptomycetaceae</taxon>
        <taxon>Streptantibioticus</taxon>
    </lineage>
</organism>